<evidence type="ECO:0000313" key="2">
    <source>
        <dbReference type="Proteomes" id="UP000256964"/>
    </source>
</evidence>
<dbReference type="STRING" id="139420.A0A371D8X8"/>
<dbReference type="Proteomes" id="UP000256964">
    <property type="component" value="Unassembled WGS sequence"/>
</dbReference>
<dbReference type="EMBL" id="KZ857408">
    <property type="protein sequence ID" value="RDX48962.1"/>
    <property type="molecule type" value="Genomic_DNA"/>
</dbReference>
<keyword evidence="2" id="KW-1185">Reference proteome</keyword>
<proteinExistence type="predicted"/>
<dbReference type="AlphaFoldDB" id="A0A371D8X8"/>
<name>A0A371D8X8_9APHY</name>
<protein>
    <recommendedName>
        <fullName evidence="3">BTB domain-containing protein</fullName>
    </recommendedName>
</protein>
<accession>A0A371D8X8</accession>
<organism evidence="1 2">
    <name type="scientific">Lentinus brumalis</name>
    <dbReference type="NCBI Taxonomy" id="2498619"/>
    <lineage>
        <taxon>Eukaryota</taxon>
        <taxon>Fungi</taxon>
        <taxon>Dikarya</taxon>
        <taxon>Basidiomycota</taxon>
        <taxon>Agaricomycotina</taxon>
        <taxon>Agaricomycetes</taxon>
        <taxon>Polyporales</taxon>
        <taxon>Polyporaceae</taxon>
        <taxon>Lentinus</taxon>
    </lineage>
</organism>
<evidence type="ECO:0008006" key="3">
    <source>
        <dbReference type="Google" id="ProtNLM"/>
    </source>
</evidence>
<reference evidence="1 2" key="1">
    <citation type="journal article" date="2018" name="Biotechnol. Biofuels">
        <title>Integrative visual omics of the white-rot fungus Polyporus brumalis exposes the biotechnological potential of its oxidative enzymes for delignifying raw plant biomass.</title>
        <authorList>
            <person name="Miyauchi S."/>
            <person name="Rancon A."/>
            <person name="Drula E."/>
            <person name="Hage H."/>
            <person name="Chaduli D."/>
            <person name="Favel A."/>
            <person name="Grisel S."/>
            <person name="Henrissat B."/>
            <person name="Herpoel-Gimbert I."/>
            <person name="Ruiz-Duenas F.J."/>
            <person name="Chevret D."/>
            <person name="Hainaut M."/>
            <person name="Lin J."/>
            <person name="Wang M."/>
            <person name="Pangilinan J."/>
            <person name="Lipzen A."/>
            <person name="Lesage-Meessen L."/>
            <person name="Navarro D."/>
            <person name="Riley R."/>
            <person name="Grigoriev I.V."/>
            <person name="Zhou S."/>
            <person name="Raouche S."/>
            <person name="Rosso M.N."/>
        </authorList>
    </citation>
    <scope>NUCLEOTIDE SEQUENCE [LARGE SCALE GENOMIC DNA]</scope>
    <source>
        <strain evidence="1 2">BRFM 1820</strain>
    </source>
</reference>
<dbReference type="OrthoDB" id="2370221at2759"/>
<gene>
    <name evidence="1" type="ORF">OH76DRAFT_1382735</name>
</gene>
<evidence type="ECO:0000313" key="1">
    <source>
        <dbReference type="EMBL" id="RDX48962.1"/>
    </source>
</evidence>
<dbReference type="PANTHER" id="PTHR31758">
    <property type="entry name" value="BTB/POZ DOMAIN-CONTAINING PROTEIN YLR108C"/>
    <property type="match status" value="1"/>
</dbReference>
<dbReference type="InterPro" id="IPR011333">
    <property type="entry name" value="SKP1/BTB/POZ_sf"/>
</dbReference>
<dbReference type="Gene3D" id="3.30.710.10">
    <property type="entry name" value="Potassium Channel Kv1.1, Chain A"/>
    <property type="match status" value="1"/>
</dbReference>
<dbReference type="PANTHER" id="PTHR31758:SF2">
    <property type="entry name" value="BTB_POZ DOMAIN-CONTAINING PROTEIN YLR108C"/>
    <property type="match status" value="1"/>
</dbReference>
<dbReference type="SUPFAM" id="SSF54695">
    <property type="entry name" value="POZ domain"/>
    <property type="match status" value="1"/>
</dbReference>
<sequence length="328" mass="36289">MAADTHTDTSQSYTVVLRGEAFQLSHSQIYFDSPNYLTTCFSSGFAESRNRTLRLDRSPALFAIIVDYLSGYTVLPISPRAIPPTMTEATALDNLLADARFYDLQGLQDLIFSTKRCVGDLTWMGLANETVSLRDVLAHELPHGVVERDDGSVVSTDGLPVLVSARDMLATFTYSIPIELTSEDAISDRQTSLTVEFSWAGSTSSDRGQGPVLNIVGCHKDGQLSINNWKTYPILQLDSALTHRKVNRNIDLMKNLEFGFNYKPIYTSHDGYRIRSESFTFWVDEMLCCLGKRSSEGAPPSDAPGRPTQLVRATLRSPYLILGGINAL</sequence>